<evidence type="ECO:0000256" key="4">
    <source>
        <dbReference type="ARBA" id="ARBA00023125"/>
    </source>
</evidence>
<evidence type="ECO:0000256" key="2">
    <source>
        <dbReference type="ARBA" id="ARBA00022898"/>
    </source>
</evidence>
<dbReference type="SUPFAM" id="SSF46785">
    <property type="entry name" value="Winged helix' DNA-binding domain"/>
    <property type="match status" value="1"/>
</dbReference>
<dbReference type="InterPro" id="IPR004839">
    <property type="entry name" value="Aminotransferase_I/II_large"/>
</dbReference>
<dbReference type="CDD" id="cd00609">
    <property type="entry name" value="AAT_like"/>
    <property type="match status" value="1"/>
</dbReference>
<reference evidence="8" key="1">
    <citation type="submission" date="2019-02" db="EMBL/GenBank/DDBJ databases">
        <title>Draft genome sequence of Muricauda sp. 176CP4-71.</title>
        <authorList>
            <person name="Park J.-S."/>
        </authorList>
    </citation>
    <scope>NUCLEOTIDE SEQUENCE [LARGE SCALE GENOMIC DNA]</scope>
    <source>
        <strain evidence="8">176GS2-150</strain>
    </source>
</reference>
<dbReference type="InterPro" id="IPR051446">
    <property type="entry name" value="HTH_trans_reg/aminotransferase"/>
</dbReference>
<keyword evidence="3" id="KW-0805">Transcription regulation</keyword>
<keyword evidence="4" id="KW-0238">DNA-binding</keyword>
<keyword evidence="8" id="KW-1185">Reference proteome</keyword>
<name>A0ABY1WSW2_9GAMM</name>
<dbReference type="Gene3D" id="3.90.1150.10">
    <property type="entry name" value="Aspartate Aminotransferase, domain 1"/>
    <property type="match status" value="1"/>
</dbReference>
<dbReference type="InterPro" id="IPR015421">
    <property type="entry name" value="PyrdxlP-dep_Trfase_major"/>
</dbReference>
<dbReference type="SMART" id="SM00345">
    <property type="entry name" value="HTH_GNTR"/>
    <property type="match status" value="1"/>
</dbReference>
<dbReference type="Gene3D" id="1.10.10.10">
    <property type="entry name" value="Winged helix-like DNA-binding domain superfamily/Winged helix DNA-binding domain"/>
    <property type="match status" value="1"/>
</dbReference>
<evidence type="ECO:0000256" key="5">
    <source>
        <dbReference type="ARBA" id="ARBA00023163"/>
    </source>
</evidence>
<evidence type="ECO:0000259" key="6">
    <source>
        <dbReference type="PROSITE" id="PS50949"/>
    </source>
</evidence>
<dbReference type="GO" id="GO:0008483">
    <property type="term" value="F:transaminase activity"/>
    <property type="evidence" value="ECO:0007669"/>
    <property type="project" value="UniProtKB-KW"/>
</dbReference>
<gene>
    <name evidence="7" type="ORF">EXY25_00820</name>
</gene>
<dbReference type="Proteomes" id="UP000292544">
    <property type="component" value="Unassembled WGS sequence"/>
</dbReference>
<dbReference type="InterPro" id="IPR000524">
    <property type="entry name" value="Tscrpt_reg_HTH_GntR"/>
</dbReference>
<evidence type="ECO:0000313" key="7">
    <source>
        <dbReference type="EMBL" id="TAA47825.1"/>
    </source>
</evidence>
<comment type="caution">
    <text evidence="7">The sequence shown here is derived from an EMBL/GenBank/DDBJ whole genome shotgun (WGS) entry which is preliminary data.</text>
</comment>
<evidence type="ECO:0000313" key="8">
    <source>
        <dbReference type="Proteomes" id="UP000292544"/>
    </source>
</evidence>
<dbReference type="Gene3D" id="3.40.640.10">
    <property type="entry name" value="Type I PLP-dependent aspartate aminotransferase-like (Major domain)"/>
    <property type="match status" value="1"/>
</dbReference>
<comment type="similarity">
    <text evidence="1">In the C-terminal section; belongs to the class-I pyridoxal-phosphate-dependent aminotransferase family.</text>
</comment>
<proteinExistence type="inferred from homology"/>
<sequence>MSLSLHKDSHTFLYQQVIDLVREMQRSDALKAGDKLPSLRSLATKLSVSVPTIKQAYIELEQQGLIYAREKSGYYLKALEPNAVSPTKSKLAKKPVPVTRQQLIEQVYQGIHQAGNLPLGVANPVATMPASKALNRAMRRVMSVAGDRAFQYGPTQGYEPLRQQLAMRYLDHGLQVNGDEIVITNGAQEAICLALQAVAKPGDVIAVETPCYFGILELIESLDMLAFEIPLCADESISIADIEGAVDQHDIAAVVLSSSIANPMGCWLSNSKKKEIVRLLESRNIPLIEDDVYGELYFGSERGLPAQVFSKKNMVLTCSSFSKTAAPGYRIGWVLAPGFADKVGRCKRAFSCSAPLLNQWTITEYMRSGEYDRYIRHLRQVLQTNKDRMVSLVRESFGPNVLVSDPKGGAVLWLEFDRAIDGDELFQAALAKQISISPGSLFSPINRFKHCIRISYSLPWCEQVEQGVKTLASLVKEMG</sequence>
<dbReference type="InterPro" id="IPR036388">
    <property type="entry name" value="WH-like_DNA-bd_sf"/>
</dbReference>
<dbReference type="RefSeq" id="WP_130565376.1">
    <property type="nucleotide sequence ID" value="NZ_SHLY01000001.1"/>
</dbReference>
<organism evidence="7 8">
    <name type="scientific">Corallincola spongiicola</name>
    <dbReference type="NCBI Taxonomy" id="2520508"/>
    <lineage>
        <taxon>Bacteria</taxon>
        <taxon>Pseudomonadati</taxon>
        <taxon>Pseudomonadota</taxon>
        <taxon>Gammaproteobacteria</taxon>
        <taxon>Alteromonadales</taxon>
        <taxon>Psychromonadaceae</taxon>
        <taxon>Corallincola</taxon>
    </lineage>
</organism>
<protein>
    <submittedName>
        <fullName evidence="7">PLP-dependent aminotransferase family protein</fullName>
    </submittedName>
</protein>
<dbReference type="PROSITE" id="PS50949">
    <property type="entry name" value="HTH_GNTR"/>
    <property type="match status" value="1"/>
</dbReference>
<dbReference type="InterPro" id="IPR015424">
    <property type="entry name" value="PyrdxlP-dep_Trfase"/>
</dbReference>
<dbReference type="CDD" id="cd07377">
    <property type="entry name" value="WHTH_GntR"/>
    <property type="match status" value="1"/>
</dbReference>
<keyword evidence="2" id="KW-0663">Pyridoxal phosphate</keyword>
<keyword evidence="7" id="KW-0808">Transferase</keyword>
<dbReference type="SUPFAM" id="SSF53383">
    <property type="entry name" value="PLP-dependent transferases"/>
    <property type="match status" value="1"/>
</dbReference>
<keyword evidence="7" id="KW-0032">Aminotransferase</keyword>
<feature type="domain" description="HTH gntR-type" evidence="6">
    <location>
        <begin position="11"/>
        <end position="79"/>
    </location>
</feature>
<dbReference type="PANTHER" id="PTHR46577">
    <property type="entry name" value="HTH-TYPE TRANSCRIPTIONAL REGULATORY PROTEIN GABR"/>
    <property type="match status" value="1"/>
</dbReference>
<dbReference type="Pfam" id="PF00392">
    <property type="entry name" value="GntR"/>
    <property type="match status" value="1"/>
</dbReference>
<keyword evidence="5" id="KW-0804">Transcription</keyword>
<dbReference type="EMBL" id="SHLY01000001">
    <property type="protein sequence ID" value="TAA47825.1"/>
    <property type="molecule type" value="Genomic_DNA"/>
</dbReference>
<accession>A0ABY1WSW2</accession>
<dbReference type="PANTHER" id="PTHR46577:SF2">
    <property type="entry name" value="TRANSCRIPTIONAL REGULATORY PROTEIN"/>
    <property type="match status" value="1"/>
</dbReference>
<dbReference type="InterPro" id="IPR036390">
    <property type="entry name" value="WH_DNA-bd_sf"/>
</dbReference>
<evidence type="ECO:0000256" key="1">
    <source>
        <dbReference type="ARBA" id="ARBA00005384"/>
    </source>
</evidence>
<evidence type="ECO:0000256" key="3">
    <source>
        <dbReference type="ARBA" id="ARBA00023015"/>
    </source>
</evidence>
<dbReference type="Pfam" id="PF00155">
    <property type="entry name" value="Aminotran_1_2"/>
    <property type="match status" value="1"/>
</dbReference>
<dbReference type="InterPro" id="IPR015422">
    <property type="entry name" value="PyrdxlP-dep_Trfase_small"/>
</dbReference>